<evidence type="ECO:0000256" key="1">
    <source>
        <dbReference type="SAM" id="MobiDB-lite"/>
    </source>
</evidence>
<feature type="region of interest" description="Disordered" evidence="1">
    <location>
        <begin position="96"/>
        <end position="123"/>
    </location>
</feature>
<sequence length="203" mass="21812">MKHMSIPKTAVFSARIFQIAESGIQQIYKVERMHEHVLEVPYQVTSGCIYKGGGDRGGGGRKGGARRAGGRGDRVRGGGGGGLRLVDEPDEHAAIPAPAQQHPSTLNVLSTSDHPSTSYRPSTPLYTPAQLFSDHIDWDSYDTSMSAHPPVRDPQGEPSVRDLKGGKELDYDFSFMDLEIFQSLEHSAPAPAPTPSPAPAPAI</sequence>
<gene>
    <name evidence="2" type="ORF">K7X08_030852</name>
</gene>
<evidence type="ECO:0000313" key="3">
    <source>
        <dbReference type="Proteomes" id="UP001152561"/>
    </source>
</evidence>
<proteinExistence type="predicted"/>
<dbReference type="OrthoDB" id="10651786at2759"/>
<comment type="caution">
    <text evidence="2">The sequence shown here is derived from an EMBL/GenBank/DDBJ whole genome shotgun (WGS) entry which is preliminary data.</text>
</comment>
<feature type="compositionally biased region" description="Gly residues" evidence="1">
    <location>
        <begin position="52"/>
        <end position="62"/>
    </location>
</feature>
<dbReference type="Proteomes" id="UP001152561">
    <property type="component" value="Unassembled WGS sequence"/>
</dbReference>
<feature type="compositionally biased region" description="Polar residues" evidence="1">
    <location>
        <begin position="104"/>
        <end position="123"/>
    </location>
</feature>
<organism evidence="2 3">
    <name type="scientific">Anisodus acutangulus</name>
    <dbReference type="NCBI Taxonomy" id="402998"/>
    <lineage>
        <taxon>Eukaryota</taxon>
        <taxon>Viridiplantae</taxon>
        <taxon>Streptophyta</taxon>
        <taxon>Embryophyta</taxon>
        <taxon>Tracheophyta</taxon>
        <taxon>Spermatophyta</taxon>
        <taxon>Magnoliopsida</taxon>
        <taxon>eudicotyledons</taxon>
        <taxon>Gunneridae</taxon>
        <taxon>Pentapetalae</taxon>
        <taxon>asterids</taxon>
        <taxon>lamiids</taxon>
        <taxon>Solanales</taxon>
        <taxon>Solanaceae</taxon>
        <taxon>Solanoideae</taxon>
        <taxon>Hyoscyameae</taxon>
        <taxon>Anisodus</taxon>
    </lineage>
</organism>
<accession>A0A9Q1M0Y5</accession>
<dbReference type="AlphaFoldDB" id="A0A9Q1M0Y5"/>
<protein>
    <submittedName>
        <fullName evidence="2">Uncharacterized protein</fullName>
    </submittedName>
</protein>
<reference evidence="3" key="1">
    <citation type="journal article" date="2023" name="Proc. Natl. Acad. Sci. U.S.A.">
        <title>Genomic and structural basis for evolution of tropane alkaloid biosynthesis.</title>
        <authorList>
            <person name="Wanga Y.-J."/>
            <person name="Taina T."/>
            <person name="Yua J.-Y."/>
            <person name="Lia J."/>
            <person name="Xua B."/>
            <person name="Chenc J."/>
            <person name="D'Auriad J.C."/>
            <person name="Huanga J.-P."/>
            <person name="Huanga S.-X."/>
        </authorList>
    </citation>
    <scope>NUCLEOTIDE SEQUENCE [LARGE SCALE GENOMIC DNA]</scope>
    <source>
        <strain evidence="3">cv. KIB-2019</strain>
    </source>
</reference>
<feature type="region of interest" description="Disordered" evidence="1">
    <location>
        <begin position="52"/>
        <end position="81"/>
    </location>
</feature>
<dbReference type="EMBL" id="JAJAGQ010000012">
    <property type="protein sequence ID" value="KAJ8548383.1"/>
    <property type="molecule type" value="Genomic_DNA"/>
</dbReference>
<keyword evidence="3" id="KW-1185">Reference proteome</keyword>
<evidence type="ECO:0000313" key="2">
    <source>
        <dbReference type="EMBL" id="KAJ8548383.1"/>
    </source>
</evidence>
<name>A0A9Q1M0Y5_9SOLA</name>